<organism evidence="2 3">
    <name type="scientific">Brachyspira hampsonii</name>
    <dbReference type="NCBI Taxonomy" id="1287055"/>
    <lineage>
        <taxon>Bacteria</taxon>
        <taxon>Pseudomonadati</taxon>
        <taxon>Spirochaetota</taxon>
        <taxon>Spirochaetia</taxon>
        <taxon>Brachyspirales</taxon>
        <taxon>Brachyspiraceae</taxon>
        <taxon>Brachyspira</taxon>
    </lineage>
</organism>
<dbReference type="GO" id="GO:0005886">
    <property type="term" value="C:plasma membrane"/>
    <property type="evidence" value="ECO:0007669"/>
    <property type="project" value="TreeGrafter"/>
</dbReference>
<gene>
    <name evidence="2" type="ORF">BHAMNSH16_00620</name>
</gene>
<reference evidence="2 3" key="1">
    <citation type="submission" date="2017-02" db="EMBL/GenBank/DDBJ databases">
        <title>Complete genome sequence of Brachyspira hampsonii genomovar I strain NSH-16 (ATCC BAA-2463).</title>
        <authorList>
            <person name="Mirajkar N.S."/>
            <person name="Gebhart C.J."/>
        </authorList>
    </citation>
    <scope>NUCLEOTIDE SEQUENCE [LARGE SCALE GENOMIC DNA]</scope>
    <source>
        <strain evidence="2 3">NSH-16</strain>
    </source>
</reference>
<dbReference type="KEGG" id="bhp:BHAMNSH16_00620"/>
<dbReference type="EMBL" id="CP019914">
    <property type="protein sequence ID" value="ASJ20237.1"/>
    <property type="molecule type" value="Genomic_DNA"/>
</dbReference>
<dbReference type="AlphaFoldDB" id="A0AAC9TT57"/>
<evidence type="ECO:0000313" key="2">
    <source>
        <dbReference type="EMBL" id="ASJ20237.1"/>
    </source>
</evidence>
<feature type="transmembrane region" description="Helical" evidence="1">
    <location>
        <begin position="366"/>
        <end position="386"/>
    </location>
</feature>
<feature type="transmembrane region" description="Helical" evidence="1">
    <location>
        <begin position="29"/>
        <end position="45"/>
    </location>
</feature>
<feature type="transmembrane region" description="Helical" evidence="1">
    <location>
        <begin position="110"/>
        <end position="132"/>
    </location>
</feature>
<feature type="transmembrane region" description="Helical" evidence="1">
    <location>
        <begin position="185"/>
        <end position="208"/>
    </location>
</feature>
<keyword evidence="1" id="KW-0812">Transmembrane</keyword>
<proteinExistence type="predicted"/>
<keyword evidence="1" id="KW-0472">Membrane</keyword>
<feature type="transmembrane region" description="Helical" evidence="1">
    <location>
        <begin position="6"/>
        <end position="22"/>
    </location>
</feature>
<sequence length="460" mass="48655">MISYFVIAMLAISIIVVMILTIKFKVHPFIAMLLVAIFLAFTLHVPSNNDTNYITEISALIGKGFGNALASVGIIIVLGSVIGNILEMSGAALKLGEIVLRIVGKSHPALAMNILGFIVSIPVFCDSGYLILTPLRKAVAKKSGASPVALSVALSTGLYASHALIPPTPGPAAVVNLFGLEAHLLTIIIIGLIVAIPTSLAGAIYGIFISKYIKKTNYPDKSPTYETLISDIGGLPPAWKSLAPIVVPIILMAIGSIVRFDSFRLGNGIIRNIFIFLGEPSMALFIGFLFSLLLTHKFNKEEISMWIGDGIRSSGSILAIVGASGAFAEVLKSTELAKIIPELGHVFGALNMGLILPFIMASALKIILGSSTIAVVTVATLFAPLLGTLGFNTPISQILVLMAIGAGSMIASHANDSYFWIVVELSGLKIKDAYKARTLATFVQGITALIIIMILALLFR</sequence>
<dbReference type="Proteomes" id="UP000264880">
    <property type="component" value="Chromosome"/>
</dbReference>
<dbReference type="RefSeq" id="WP_008728054.1">
    <property type="nucleotide sequence ID" value="NZ_CP019914.1"/>
</dbReference>
<feature type="transmembrane region" description="Helical" evidence="1">
    <location>
        <begin position="441"/>
        <end position="459"/>
    </location>
</feature>
<keyword evidence="1" id="KW-1133">Transmembrane helix</keyword>
<dbReference type="GO" id="GO:0015128">
    <property type="term" value="F:gluconate transmembrane transporter activity"/>
    <property type="evidence" value="ECO:0007669"/>
    <property type="project" value="InterPro"/>
</dbReference>
<dbReference type="InterPro" id="IPR003474">
    <property type="entry name" value="Glcn_transporter"/>
</dbReference>
<dbReference type="PANTHER" id="PTHR30354">
    <property type="entry name" value="GNT FAMILY GLUCONATE TRANSPORTER"/>
    <property type="match status" value="1"/>
</dbReference>
<feature type="transmembrane region" description="Helical" evidence="1">
    <location>
        <begin position="343"/>
        <end position="360"/>
    </location>
</feature>
<dbReference type="PANTHER" id="PTHR30354:SF11">
    <property type="entry name" value="PERMEASE"/>
    <property type="match status" value="1"/>
</dbReference>
<feature type="transmembrane region" description="Helical" evidence="1">
    <location>
        <begin position="144"/>
        <end position="165"/>
    </location>
</feature>
<evidence type="ECO:0000256" key="1">
    <source>
        <dbReference type="SAM" id="Phobius"/>
    </source>
</evidence>
<evidence type="ECO:0000313" key="3">
    <source>
        <dbReference type="Proteomes" id="UP000264880"/>
    </source>
</evidence>
<name>A0AAC9TT57_9SPIR</name>
<feature type="transmembrane region" description="Helical" evidence="1">
    <location>
        <begin position="272"/>
        <end position="294"/>
    </location>
</feature>
<feature type="transmembrane region" description="Helical" evidence="1">
    <location>
        <begin position="65"/>
        <end position="86"/>
    </location>
</feature>
<feature type="transmembrane region" description="Helical" evidence="1">
    <location>
        <begin position="398"/>
        <end position="421"/>
    </location>
</feature>
<protein>
    <submittedName>
        <fullName evidence="2">Gluconate transporter</fullName>
    </submittedName>
</protein>
<feature type="transmembrane region" description="Helical" evidence="1">
    <location>
        <begin position="241"/>
        <end position="260"/>
    </location>
</feature>
<accession>A0AAC9TT57</accession>
<keyword evidence="3" id="KW-1185">Reference proteome</keyword>
<dbReference type="Pfam" id="PF02447">
    <property type="entry name" value="GntP_permease"/>
    <property type="match status" value="1"/>
</dbReference>